<sequence>MSYDTKKMKKRMLATRLILALILIAFFIYFVYQIALEDKGDAPQQASAEAEDTFVSWMNNSLYSSNNYSIRLYLTGGCPGETLDFSSLEDLPFWSWVNAVAKGNGGPLDIAVDRVNKTAAFSSGGEYQFLSVKDGRLLFSLPQEDGSYNTLQTSDPETLRAVDGILFLDDPEFFKAYGKTILRPEPSPVNTSKPVTLERTVKSEGFCQPFLQNSGRILEGRDSIKGNWSYSDYPEKTLAISGNFSYYLDTVNALLHNLPFEDDNHFRWPGSISTEQPQCSIQIVYSQINHTGPIEHNFNQ</sequence>
<dbReference type="RefSeq" id="WP_180493159.1">
    <property type="nucleotide sequence ID" value="NZ_JACCKS010000006.1"/>
</dbReference>
<proteinExistence type="predicted"/>
<accession>A0A853JMZ8</accession>
<name>A0A853JMZ8_9FIRM</name>
<dbReference type="AlphaFoldDB" id="A0A853JMZ8"/>
<dbReference type="Proteomes" id="UP000586254">
    <property type="component" value="Unassembled WGS sequence"/>
</dbReference>
<comment type="caution">
    <text evidence="1">The sequence shown here is derived from an EMBL/GenBank/DDBJ whole genome shotgun (WGS) entry which is preliminary data.</text>
</comment>
<dbReference type="EMBL" id="JACCKS010000006">
    <property type="protein sequence ID" value="NZA37817.1"/>
    <property type="molecule type" value="Genomic_DNA"/>
</dbReference>
<evidence type="ECO:0000313" key="1">
    <source>
        <dbReference type="EMBL" id="NZA37817.1"/>
    </source>
</evidence>
<protein>
    <submittedName>
        <fullName evidence="1">Uncharacterized protein</fullName>
    </submittedName>
</protein>
<reference evidence="1 2" key="1">
    <citation type="submission" date="2020-07" db="EMBL/GenBank/DDBJ databases">
        <title>Organ Donor 1.</title>
        <authorList>
            <person name="Marsh A.J."/>
            <person name="Azcarate-Peril M.A."/>
        </authorList>
    </citation>
    <scope>NUCLEOTIDE SEQUENCE [LARGE SCALE GENOMIC DNA]</scope>
    <source>
        <strain evidence="1 2">AMC0717</strain>
    </source>
</reference>
<evidence type="ECO:0000313" key="2">
    <source>
        <dbReference type="Proteomes" id="UP000586254"/>
    </source>
</evidence>
<organism evidence="1 2">
    <name type="scientific">Eubacterium callanderi</name>
    <dbReference type="NCBI Taxonomy" id="53442"/>
    <lineage>
        <taxon>Bacteria</taxon>
        <taxon>Bacillati</taxon>
        <taxon>Bacillota</taxon>
        <taxon>Clostridia</taxon>
        <taxon>Eubacteriales</taxon>
        <taxon>Eubacteriaceae</taxon>
        <taxon>Eubacterium</taxon>
    </lineage>
</organism>
<gene>
    <name evidence="1" type="ORF">H0N91_06600</name>
</gene>